<keyword evidence="2" id="KW-0808">Transferase</keyword>
<feature type="domain" description="Heparin-sulfate lyase N-terminal" evidence="9">
    <location>
        <begin position="830"/>
        <end position="1052"/>
    </location>
</feature>
<proteinExistence type="predicted"/>
<dbReference type="InterPro" id="IPR008929">
    <property type="entry name" value="Chondroitin_lyas"/>
</dbReference>
<gene>
    <name evidence="10" type="ORF">JOF44_001951</name>
</gene>
<dbReference type="Gene3D" id="3.40.50.2000">
    <property type="entry name" value="Glycogen Phosphorylase B"/>
    <property type="match status" value="2"/>
</dbReference>
<keyword evidence="6" id="KW-0812">Transmembrane</keyword>
<dbReference type="SUPFAM" id="SSF48230">
    <property type="entry name" value="Chondroitin AC/alginate lyase"/>
    <property type="match status" value="1"/>
</dbReference>
<name>A0ABS4YMC7_9MICO</name>
<keyword evidence="6" id="KW-0472">Membrane</keyword>
<dbReference type="Gene3D" id="1.50.10.100">
    <property type="entry name" value="Chondroitin AC/alginate lyase"/>
    <property type="match status" value="1"/>
</dbReference>
<dbReference type="Pfam" id="PF16889">
    <property type="entry name" value="Hepar_II_III_N"/>
    <property type="match status" value="1"/>
</dbReference>
<reference evidence="10 11" key="1">
    <citation type="submission" date="2021-03" db="EMBL/GenBank/DDBJ databases">
        <title>Sequencing the genomes of 1000 actinobacteria strains.</title>
        <authorList>
            <person name="Klenk H.-P."/>
        </authorList>
    </citation>
    <scope>NUCLEOTIDE SEQUENCE [LARGE SCALE GENOMIC DNA]</scope>
    <source>
        <strain evidence="10 11">DSM 14564</strain>
    </source>
</reference>
<evidence type="ECO:0000259" key="8">
    <source>
        <dbReference type="Pfam" id="PF07940"/>
    </source>
</evidence>
<keyword evidence="5" id="KW-0456">Lyase</keyword>
<evidence type="ECO:0000256" key="5">
    <source>
        <dbReference type="ARBA" id="ARBA00023239"/>
    </source>
</evidence>
<protein>
    <submittedName>
        <fullName evidence="10">Glycosyltransferase involved in cell wall biosynthesis</fullName>
    </submittedName>
</protein>
<feature type="domain" description="Heparinase II/III-like C-terminal" evidence="8">
    <location>
        <begin position="1080"/>
        <end position="1277"/>
    </location>
</feature>
<keyword evidence="4" id="KW-0574">Periplasm</keyword>
<evidence type="ECO:0000256" key="3">
    <source>
        <dbReference type="ARBA" id="ARBA00022729"/>
    </source>
</evidence>
<feature type="transmembrane region" description="Helical" evidence="6">
    <location>
        <begin position="7"/>
        <end position="26"/>
    </location>
</feature>
<dbReference type="PANTHER" id="PTHR39210:SF1">
    <property type="entry name" value="HEPARIN-SULFATE LYASE"/>
    <property type="match status" value="1"/>
</dbReference>
<dbReference type="EMBL" id="JAGIOC010000001">
    <property type="protein sequence ID" value="MBP2409048.1"/>
    <property type="molecule type" value="Genomic_DNA"/>
</dbReference>
<evidence type="ECO:0000256" key="6">
    <source>
        <dbReference type="SAM" id="Phobius"/>
    </source>
</evidence>
<keyword evidence="11" id="KW-1185">Reference proteome</keyword>
<dbReference type="Proteomes" id="UP000698222">
    <property type="component" value="Unassembled WGS sequence"/>
</dbReference>
<dbReference type="InterPro" id="IPR031680">
    <property type="entry name" value="Hepar_II_III_N"/>
</dbReference>
<accession>A0ABS4YMC7</accession>
<dbReference type="SUPFAM" id="SSF53756">
    <property type="entry name" value="UDP-Glycosyltransferase/glycogen phosphorylase"/>
    <property type="match status" value="1"/>
</dbReference>
<sequence>MRSKLRNATILGGAGAILVLVLMTVAAGLGSWIVAIIAGLLGIALVVGLCVVVLKVVGHFSSANDRLATRTKNLETRSAALGDRTDALDDGLGTASDRLDEHTGLFTGHEERISGHDERIEDGANRIYGLSRGVDGIRADLVVAAQGLDGVGARLDRGEHVTDELQKDVRRLRSGQDAGKTRLEAIRKDLRTLRARVPAGFLDSVEASVKEVRMTTKTALRTSFESAIQLGRDPRTLLTKSQAARLFTDYLKREEFLQLRPLIEHYDVVDKQSLTTLRALYRFYRAAGYWDLASTVVTKVHEKSQRENDANAVAKIQHEIDLFSQPALVTTELPDGTAHDRQGPILHMVGRVLPETQTGYTLRTQYTALAQARQGLPIAIVGQAGITDRTVENIEQYTHQGIDYFLLPGPQRNEMLIDEWLRVNMVGLAELVQQVRPSVLHAQSDFFNALIVSVVGKKYGIPTVYESRGFWEESWLSRTVTANSWTQGAEMMFSIYGMPAAYELRKHAEEMARLLPDHVFTLAEVMRDHILESAGGRIAGEEVSIVPNAVEAANFPVQDADRELAAEIGLPEDAVVVGYISSIVEYEGIDTLIDGYHLAAVQSATPMCLLLVGDGDYLDTLKAHVERKGIENVFFTGRVPHEDILRYYGLIDLFVVPRKESKVADLVTPLKPFEAFSTGRSVILSDVGALQEIADQSGAVETFRAGSADDLALKIAALIADPARRQELGEKAARWVRNHRSWDRNVNEYYRIYKKLGYDGPENLHLESELALDQRGMNPGELLEQLSTADLPALKGWFTIQDIRQSPESILETGWRFAKFEPVPVARIEDWAHYGNEHRSWGFHLHAWEFMDPLLRAYDESGDAQWLREAVRIAVGWIEIHRAAEDEDDPMAWYDMSQSLRTPRLLALTLRAARVPELRDDAVVLAQAVAWHLDELHQDRAFNPNNNHGFYTAVSQVHAAKYAWMFPDARVTGTEGRARLAQMAESQFAPDGVHLEHSPDYHRMLLNSFELAVNDGLIDDEEVKGRVERAAHVLGWMIQPDGTLVQFGDSPETRIVKDESQSIDPQTQYLLSDGAEGERPTQELAAYGDGGYAFVRSPQPDGPGTLANSGYLAFSAAFHSRAHKHADDLNVVWYDKGQQILTDGGRFGYGDLLPPDSPLRREGFYYAAPERQYVEGTMAHNTLMMDGQDQDRRTRKPYGSGLGECLRTEDGVFDLSARVHHADYIHRRRVVYTPGEELLIKDSVFAQSPETREGTLWFNVAGHFQLDSTSEEVVFVSTVEGRTVRLSIAGPGTLVEPVRGQDEPMRGWRSRQDRSMEPTWSVGFTFPIDTRASVDTRLRLD</sequence>
<organism evidence="10 11">
    <name type="scientific">Brachybacterium fresconis</name>
    <dbReference type="NCBI Taxonomy" id="173363"/>
    <lineage>
        <taxon>Bacteria</taxon>
        <taxon>Bacillati</taxon>
        <taxon>Actinomycetota</taxon>
        <taxon>Actinomycetes</taxon>
        <taxon>Micrococcales</taxon>
        <taxon>Dermabacteraceae</taxon>
        <taxon>Brachybacterium</taxon>
    </lineage>
</organism>
<dbReference type="InterPro" id="IPR012480">
    <property type="entry name" value="Hepar_II_III_C"/>
</dbReference>
<evidence type="ECO:0000313" key="11">
    <source>
        <dbReference type="Proteomes" id="UP000698222"/>
    </source>
</evidence>
<evidence type="ECO:0000313" key="10">
    <source>
        <dbReference type="EMBL" id="MBP2409048.1"/>
    </source>
</evidence>
<evidence type="ECO:0000256" key="1">
    <source>
        <dbReference type="ARBA" id="ARBA00004418"/>
    </source>
</evidence>
<dbReference type="PANTHER" id="PTHR39210">
    <property type="entry name" value="HEPARIN-SULFATE LYASE"/>
    <property type="match status" value="1"/>
</dbReference>
<evidence type="ECO:0000259" key="9">
    <source>
        <dbReference type="Pfam" id="PF16889"/>
    </source>
</evidence>
<evidence type="ECO:0000259" key="7">
    <source>
        <dbReference type="Pfam" id="PF00534"/>
    </source>
</evidence>
<keyword evidence="3" id="KW-0732">Signal</keyword>
<dbReference type="Pfam" id="PF00534">
    <property type="entry name" value="Glycos_transf_1"/>
    <property type="match status" value="1"/>
</dbReference>
<dbReference type="InterPro" id="IPR001296">
    <property type="entry name" value="Glyco_trans_1"/>
</dbReference>
<dbReference type="RefSeq" id="WP_209890394.1">
    <property type="nucleotide sequence ID" value="NZ_BAAAJV010000018.1"/>
</dbReference>
<evidence type="ECO:0000256" key="4">
    <source>
        <dbReference type="ARBA" id="ARBA00022764"/>
    </source>
</evidence>
<comment type="caution">
    <text evidence="10">The sequence shown here is derived from an EMBL/GenBank/DDBJ whole genome shotgun (WGS) entry which is preliminary data.</text>
</comment>
<keyword evidence="6" id="KW-1133">Transmembrane helix</keyword>
<dbReference type="Pfam" id="PF07940">
    <property type="entry name" value="Hepar_II_III_C"/>
    <property type="match status" value="1"/>
</dbReference>
<feature type="transmembrane region" description="Helical" evidence="6">
    <location>
        <begin position="32"/>
        <end position="57"/>
    </location>
</feature>
<feature type="domain" description="Glycosyl transferase family 1" evidence="7">
    <location>
        <begin position="563"/>
        <end position="734"/>
    </location>
</feature>
<comment type="subcellular location">
    <subcellularLocation>
        <location evidence="1">Periplasm</location>
    </subcellularLocation>
</comment>
<evidence type="ECO:0000256" key="2">
    <source>
        <dbReference type="ARBA" id="ARBA00022679"/>
    </source>
</evidence>
<dbReference type="Gene3D" id="2.70.98.70">
    <property type="match status" value="1"/>
</dbReference>